<dbReference type="GO" id="GO:0016787">
    <property type="term" value="F:hydrolase activity"/>
    <property type="evidence" value="ECO:0007669"/>
    <property type="project" value="UniProtKB-KW"/>
</dbReference>
<feature type="domain" description="Calcineurin-like phosphoesterase" evidence="4">
    <location>
        <begin position="43"/>
        <end position="256"/>
    </location>
</feature>
<accession>A0ABD3QT97</accession>
<dbReference type="SUPFAM" id="SSF56300">
    <property type="entry name" value="Metallo-dependent phosphatases"/>
    <property type="match status" value="1"/>
</dbReference>
<keyword evidence="2" id="KW-0378">Hydrolase</keyword>
<sequence>MTSCTLYFFHLIVIIALILLLETPPPYGDAQLVQDHVGSPSLHFVAIGDWGAPLTSPHQRAGQQAVADGVASWLEKLAHTNVGDKIDPFILSLGDNFYPSGVRDVREMDERFDQTFEKVYSHDVFDNVPWYVVAGNKDYEDGGNVTAQMNFIGSSRWNFPDYFHRVVRQVRVPIDAGGTITVEIIMIDTTILSGKLSDDDETLAERGFKWIEHQLQRSDADYLVVVGHFPARLVHGLEELFGAYNVSASVAGHNHCQRHYRKYGVDHFISGAGMELDCLGDVIDNENSTGGFVSFQVRDKNMMVRFHDQSGIPLRLVEISPRFERAGLTGREFSTERRA</sequence>
<comment type="caution">
    <text evidence="5">The sequence shown here is derived from an EMBL/GenBank/DDBJ whole genome shotgun (WGS) entry which is preliminary data.</text>
</comment>
<dbReference type="Pfam" id="PF00149">
    <property type="entry name" value="Metallophos"/>
    <property type="match status" value="1"/>
</dbReference>
<dbReference type="EMBL" id="JALLAZ020000109">
    <property type="protein sequence ID" value="KAL3803590.1"/>
    <property type="molecule type" value="Genomic_DNA"/>
</dbReference>
<name>A0ABD3QT97_9STRA</name>
<dbReference type="InterPro" id="IPR051558">
    <property type="entry name" value="Metallophosphoesterase_PAP"/>
</dbReference>
<evidence type="ECO:0000256" key="1">
    <source>
        <dbReference type="ARBA" id="ARBA00022729"/>
    </source>
</evidence>
<evidence type="ECO:0000259" key="4">
    <source>
        <dbReference type="Pfam" id="PF00149"/>
    </source>
</evidence>
<gene>
    <name evidence="5" type="ORF">ACHAW5_003371</name>
</gene>
<dbReference type="Gene3D" id="3.60.21.10">
    <property type="match status" value="1"/>
</dbReference>
<dbReference type="Proteomes" id="UP001530315">
    <property type="component" value="Unassembled WGS sequence"/>
</dbReference>
<evidence type="ECO:0000313" key="5">
    <source>
        <dbReference type="EMBL" id="KAL3803590.1"/>
    </source>
</evidence>
<dbReference type="InterPro" id="IPR004843">
    <property type="entry name" value="Calcineurin-like_PHP"/>
</dbReference>
<proteinExistence type="predicted"/>
<evidence type="ECO:0000256" key="2">
    <source>
        <dbReference type="ARBA" id="ARBA00022801"/>
    </source>
</evidence>
<organism evidence="5 6">
    <name type="scientific">Stephanodiscus triporus</name>
    <dbReference type="NCBI Taxonomy" id="2934178"/>
    <lineage>
        <taxon>Eukaryota</taxon>
        <taxon>Sar</taxon>
        <taxon>Stramenopiles</taxon>
        <taxon>Ochrophyta</taxon>
        <taxon>Bacillariophyta</taxon>
        <taxon>Coscinodiscophyceae</taxon>
        <taxon>Thalassiosirophycidae</taxon>
        <taxon>Stephanodiscales</taxon>
        <taxon>Stephanodiscaceae</taxon>
        <taxon>Stephanodiscus</taxon>
    </lineage>
</organism>
<keyword evidence="1 3" id="KW-0732">Signal</keyword>
<protein>
    <recommendedName>
        <fullName evidence="4">Calcineurin-like phosphoesterase domain-containing protein</fullName>
    </recommendedName>
</protein>
<evidence type="ECO:0000256" key="3">
    <source>
        <dbReference type="SAM" id="SignalP"/>
    </source>
</evidence>
<dbReference type="PANTHER" id="PTHR10161">
    <property type="entry name" value="TARTRATE-RESISTANT ACID PHOSPHATASE TYPE 5"/>
    <property type="match status" value="1"/>
</dbReference>
<reference evidence="5 6" key="1">
    <citation type="submission" date="2024-10" db="EMBL/GenBank/DDBJ databases">
        <title>Updated reference genomes for cyclostephanoid diatoms.</title>
        <authorList>
            <person name="Roberts W.R."/>
            <person name="Alverson A.J."/>
        </authorList>
    </citation>
    <scope>NUCLEOTIDE SEQUENCE [LARGE SCALE GENOMIC DNA]</scope>
    <source>
        <strain evidence="5 6">AJA276-08</strain>
    </source>
</reference>
<feature type="chain" id="PRO_5044807069" description="Calcineurin-like phosphoesterase domain-containing protein" evidence="3">
    <location>
        <begin position="31"/>
        <end position="339"/>
    </location>
</feature>
<evidence type="ECO:0000313" key="6">
    <source>
        <dbReference type="Proteomes" id="UP001530315"/>
    </source>
</evidence>
<dbReference type="AlphaFoldDB" id="A0ABD3QT97"/>
<dbReference type="PANTHER" id="PTHR10161:SF14">
    <property type="entry name" value="TARTRATE-RESISTANT ACID PHOSPHATASE TYPE 5"/>
    <property type="match status" value="1"/>
</dbReference>
<keyword evidence="6" id="KW-1185">Reference proteome</keyword>
<feature type="signal peptide" evidence="3">
    <location>
        <begin position="1"/>
        <end position="30"/>
    </location>
</feature>
<dbReference type="InterPro" id="IPR029052">
    <property type="entry name" value="Metallo-depent_PP-like"/>
</dbReference>